<evidence type="ECO:0000313" key="2">
    <source>
        <dbReference type="Proteomes" id="UP001158048"/>
    </source>
</evidence>
<accession>A0ACD2U3W9</accession>
<dbReference type="Proteomes" id="UP001158048">
    <property type="component" value="Unassembled WGS sequence"/>
</dbReference>
<evidence type="ECO:0000313" key="1">
    <source>
        <dbReference type="EMBL" id="SMQ24810.1"/>
    </source>
</evidence>
<dbReference type="EMBL" id="FXUY01000001">
    <property type="protein sequence ID" value="SMQ24810.1"/>
    <property type="molecule type" value="Genomic_DNA"/>
</dbReference>
<keyword evidence="2" id="KW-1185">Reference proteome</keyword>
<name>A0ACD2U3W9_9PSED</name>
<proteinExistence type="predicted"/>
<organism evidence="1 2">
    <name type="scientific">Pseudomonas helmanticensis</name>
    <dbReference type="NCBI Taxonomy" id="1471381"/>
    <lineage>
        <taxon>Bacteria</taxon>
        <taxon>Pseudomonadati</taxon>
        <taxon>Pseudomonadota</taxon>
        <taxon>Gammaproteobacteria</taxon>
        <taxon>Pseudomonadales</taxon>
        <taxon>Pseudomonadaceae</taxon>
        <taxon>Pseudomonas</taxon>
    </lineage>
</organism>
<sequence>MVPNISDIDVANPGVKMDSLGSISVFVQAAETRSFTEAGRLQGVSSSAIGKSIARLEARLGVRLFHRSTRSITLTAEGALFLERCRKILAEVEAAEFELCNAASAPHGKLRISLPQVHDLVMPVLIEFMALYPQIELDLDLTDRMVDVVDEGFDAVIRTGKPKDSRLMARPLGEFHLVLVASAVYLDQHGAPQIPADLADHACLRHTFHATGKLEAWPLRREEGSAEPVLPTRLVSTSIEAVSHAALAGMGIACLPDFMVAEAVRQGRLRRVLDAYVEHDGQFWVLWPSSRHAAAKLRVFIDHISQRLFPAKDGR</sequence>
<gene>
    <name evidence="1" type="ORF">SAMN04488483_1888</name>
</gene>
<reference evidence="1" key="1">
    <citation type="submission" date="2017-05" db="EMBL/GenBank/DDBJ databases">
        <authorList>
            <person name="Varghese N."/>
            <person name="Submissions S."/>
        </authorList>
    </citation>
    <scope>NUCLEOTIDE SEQUENCE</scope>
    <source>
        <strain evidence="1">LMG 28168</strain>
    </source>
</reference>
<comment type="caution">
    <text evidence="1">The sequence shown here is derived from an EMBL/GenBank/DDBJ whole genome shotgun (WGS) entry which is preliminary data.</text>
</comment>
<protein>
    <submittedName>
        <fullName evidence="1">Transcriptional regulator, LysR family</fullName>
    </submittedName>
</protein>